<organism evidence="14 15">
    <name type="scientific">Azoarcus indigens</name>
    <dbReference type="NCBI Taxonomy" id="29545"/>
    <lineage>
        <taxon>Bacteria</taxon>
        <taxon>Pseudomonadati</taxon>
        <taxon>Pseudomonadota</taxon>
        <taxon>Betaproteobacteria</taxon>
        <taxon>Rhodocyclales</taxon>
        <taxon>Zoogloeaceae</taxon>
        <taxon>Azoarcus</taxon>
    </lineage>
</organism>
<dbReference type="SUPFAM" id="SSF50156">
    <property type="entry name" value="PDZ domain-like"/>
    <property type="match status" value="2"/>
</dbReference>
<keyword evidence="15" id="KW-1185">Reference proteome</keyword>
<keyword evidence="9" id="KW-0720">Serine protease</keyword>
<dbReference type="EMBL" id="SNVV01000003">
    <property type="protein sequence ID" value="TDN55902.1"/>
    <property type="molecule type" value="Genomic_DNA"/>
</dbReference>
<feature type="region of interest" description="Disordered" evidence="12">
    <location>
        <begin position="1"/>
        <end position="27"/>
    </location>
</feature>
<comment type="subcellular location">
    <subcellularLocation>
        <location evidence="2">Periplasm</location>
    </subcellularLocation>
</comment>
<gene>
    <name evidence="14" type="ORF">C7389_103240</name>
</gene>
<dbReference type="RefSeq" id="WP_246034641.1">
    <property type="nucleotide sequence ID" value="NZ_SNVV01000003.1"/>
</dbReference>
<evidence type="ECO:0000256" key="8">
    <source>
        <dbReference type="ARBA" id="ARBA00022801"/>
    </source>
</evidence>
<evidence type="ECO:0000256" key="2">
    <source>
        <dbReference type="ARBA" id="ARBA00004418"/>
    </source>
</evidence>
<feature type="compositionally biased region" description="Polar residues" evidence="12">
    <location>
        <begin position="120"/>
        <end position="135"/>
    </location>
</feature>
<dbReference type="PANTHER" id="PTHR22939:SF130">
    <property type="entry name" value="PERIPLASMIC SERINE ENDOPROTEASE DEGP-LIKE-RELATED"/>
    <property type="match status" value="1"/>
</dbReference>
<evidence type="ECO:0000256" key="9">
    <source>
        <dbReference type="ARBA" id="ARBA00022825"/>
    </source>
</evidence>
<dbReference type="InterPro" id="IPR036034">
    <property type="entry name" value="PDZ_sf"/>
</dbReference>
<comment type="similarity">
    <text evidence="3">Belongs to the peptidase S1C family.</text>
</comment>
<dbReference type="SMART" id="SM00228">
    <property type="entry name" value="PDZ"/>
    <property type="match status" value="2"/>
</dbReference>
<evidence type="ECO:0000256" key="5">
    <source>
        <dbReference type="ARBA" id="ARBA00013958"/>
    </source>
</evidence>
<feature type="domain" description="PDZ" evidence="13">
    <location>
        <begin position="299"/>
        <end position="368"/>
    </location>
</feature>
<feature type="compositionally biased region" description="Polar residues" evidence="12">
    <location>
        <begin position="1"/>
        <end position="10"/>
    </location>
</feature>
<dbReference type="InterPro" id="IPR001940">
    <property type="entry name" value="Peptidase_S1C"/>
</dbReference>
<dbReference type="PRINTS" id="PR00834">
    <property type="entry name" value="PROTEASES2C"/>
</dbReference>
<dbReference type="PANTHER" id="PTHR22939">
    <property type="entry name" value="SERINE PROTEASE FAMILY S1C HTRA-RELATED"/>
    <property type="match status" value="1"/>
</dbReference>
<reference evidence="14 15" key="1">
    <citation type="submission" date="2019-03" db="EMBL/GenBank/DDBJ databases">
        <title>Genomic Encyclopedia of Type Strains, Phase IV (KMG-IV): sequencing the most valuable type-strain genomes for metagenomic binning, comparative biology and taxonomic classification.</title>
        <authorList>
            <person name="Goeker M."/>
        </authorList>
    </citation>
    <scope>NUCLEOTIDE SEQUENCE [LARGE SCALE GENOMIC DNA]</scope>
    <source>
        <strain evidence="14 15">DSM 12121</strain>
    </source>
</reference>
<evidence type="ECO:0000256" key="12">
    <source>
        <dbReference type="SAM" id="MobiDB-lite"/>
    </source>
</evidence>
<evidence type="ECO:0000256" key="6">
    <source>
        <dbReference type="ARBA" id="ARBA00022670"/>
    </source>
</evidence>
<evidence type="ECO:0000256" key="7">
    <source>
        <dbReference type="ARBA" id="ARBA00022764"/>
    </source>
</evidence>
<keyword evidence="8" id="KW-0378">Hydrolase</keyword>
<dbReference type="GO" id="GO:0004252">
    <property type="term" value="F:serine-type endopeptidase activity"/>
    <property type="evidence" value="ECO:0007669"/>
    <property type="project" value="InterPro"/>
</dbReference>
<dbReference type="Gene3D" id="2.40.10.120">
    <property type="match status" value="1"/>
</dbReference>
<dbReference type="InterPro" id="IPR001478">
    <property type="entry name" value="PDZ"/>
</dbReference>
<evidence type="ECO:0000256" key="1">
    <source>
        <dbReference type="ARBA" id="ARBA00001772"/>
    </source>
</evidence>
<dbReference type="Pfam" id="PF13365">
    <property type="entry name" value="Trypsin_2"/>
    <property type="match status" value="1"/>
</dbReference>
<dbReference type="Pfam" id="PF13180">
    <property type="entry name" value="PDZ_2"/>
    <property type="match status" value="1"/>
</dbReference>
<sequence>MPAHSKNNTCRPLATARPAPVRPLPQALPTRERHPLAALLGGLLLGAALLSALAGCTPGDAGTGDAPIRNMAAWFQQPASRSAAMPDFGPLMRAQGPAVVNIVSVRPADAPGLEGLPGEPTSTSVEPFTPRQDTPSEGLGSGFIIRPDGLILTNAHVVAGATSITVRLADGRREYPGRVIGADPQSDIAVLRIDADGLPVARLGSSASVVPGTWVAAIGAPFGFANTITAGIVSATGRALADGDLVSFIQSDVAVNPGSSGGPLINLRGEVVGINSMIFSPTGGYMGLSFAIPIESALEVAAELEREGTVRRGRLGVTIQPVTRELARAFGFEGEGMVVGTVENGSAAEQAGLHSGDVIIGLDGRLAGPDRLPQLIAAATPGSERKVMVWREGRRQEFTVVMGETRAEPPKATHSSAADKHLTLSEVPAEQRKRLGIAYGLRVDKAPPALADDAIRNGDVILKVGGRSFGNRHEFDRLLASTPGGYAPLLVRRGESAVYVAVEVPETAREAG</sequence>
<dbReference type="GO" id="GO:0006508">
    <property type="term" value="P:proteolysis"/>
    <property type="evidence" value="ECO:0007669"/>
    <property type="project" value="UniProtKB-KW"/>
</dbReference>
<dbReference type="EC" id="3.4.21.107" evidence="4"/>
<evidence type="ECO:0000256" key="3">
    <source>
        <dbReference type="ARBA" id="ARBA00010541"/>
    </source>
</evidence>
<name>A0A4V3BP30_9RHOO</name>
<dbReference type="GO" id="GO:0042597">
    <property type="term" value="C:periplasmic space"/>
    <property type="evidence" value="ECO:0007669"/>
    <property type="project" value="UniProtKB-SubCell"/>
</dbReference>
<proteinExistence type="inferred from homology"/>
<evidence type="ECO:0000256" key="4">
    <source>
        <dbReference type="ARBA" id="ARBA00013035"/>
    </source>
</evidence>
<dbReference type="PROSITE" id="PS50106">
    <property type="entry name" value="PDZ"/>
    <property type="match status" value="1"/>
</dbReference>
<dbReference type="Proteomes" id="UP000295129">
    <property type="component" value="Unassembled WGS sequence"/>
</dbReference>
<dbReference type="InterPro" id="IPR009003">
    <property type="entry name" value="Peptidase_S1_PA"/>
</dbReference>
<evidence type="ECO:0000313" key="14">
    <source>
        <dbReference type="EMBL" id="TDN55902.1"/>
    </source>
</evidence>
<feature type="region of interest" description="Disordered" evidence="12">
    <location>
        <begin position="110"/>
        <end position="137"/>
    </location>
</feature>
<evidence type="ECO:0000259" key="13">
    <source>
        <dbReference type="PROSITE" id="PS50106"/>
    </source>
</evidence>
<keyword evidence="10" id="KW-0346">Stress response</keyword>
<comment type="caution">
    <text evidence="14">The sequence shown here is derived from an EMBL/GenBank/DDBJ whole genome shotgun (WGS) entry which is preliminary data.</text>
</comment>
<accession>A0A4V3BP30</accession>
<evidence type="ECO:0000256" key="10">
    <source>
        <dbReference type="ARBA" id="ARBA00023016"/>
    </source>
</evidence>
<dbReference type="SUPFAM" id="SSF50494">
    <property type="entry name" value="Trypsin-like serine proteases"/>
    <property type="match status" value="1"/>
</dbReference>
<evidence type="ECO:0000256" key="11">
    <source>
        <dbReference type="ARBA" id="ARBA00032850"/>
    </source>
</evidence>
<dbReference type="AlphaFoldDB" id="A0A4V3BP30"/>
<keyword evidence="7" id="KW-0574">Periplasm</keyword>
<protein>
    <recommendedName>
        <fullName evidence="5">Probable periplasmic serine endoprotease DegP-like</fullName>
        <ecNumber evidence="4">3.4.21.107</ecNumber>
    </recommendedName>
    <alternativeName>
        <fullName evidence="11">Protease Do</fullName>
    </alternativeName>
</protein>
<dbReference type="Gene3D" id="2.30.42.10">
    <property type="match status" value="2"/>
</dbReference>
<comment type="catalytic activity">
    <reaction evidence="1">
        <text>Acts on substrates that are at least partially unfolded. The cleavage site P1 residue is normally between a pair of hydrophobic residues, such as Val-|-Val.</text>
        <dbReference type="EC" id="3.4.21.107"/>
    </reaction>
</comment>
<evidence type="ECO:0000313" key="15">
    <source>
        <dbReference type="Proteomes" id="UP000295129"/>
    </source>
</evidence>
<keyword evidence="6 14" id="KW-0645">Protease</keyword>